<reference evidence="5" key="1">
    <citation type="journal article" date="2023" name="Mol. Phylogenet. Evol.">
        <title>Genome-scale phylogeny and comparative genomics of the fungal order Sordariales.</title>
        <authorList>
            <person name="Hensen N."/>
            <person name="Bonometti L."/>
            <person name="Westerberg I."/>
            <person name="Brannstrom I.O."/>
            <person name="Guillou S."/>
            <person name="Cros-Aarteil S."/>
            <person name="Calhoun S."/>
            <person name="Haridas S."/>
            <person name="Kuo A."/>
            <person name="Mondo S."/>
            <person name="Pangilinan J."/>
            <person name="Riley R."/>
            <person name="LaButti K."/>
            <person name="Andreopoulos B."/>
            <person name="Lipzen A."/>
            <person name="Chen C."/>
            <person name="Yan M."/>
            <person name="Daum C."/>
            <person name="Ng V."/>
            <person name="Clum A."/>
            <person name="Steindorff A."/>
            <person name="Ohm R.A."/>
            <person name="Martin F."/>
            <person name="Silar P."/>
            <person name="Natvig D.O."/>
            <person name="Lalanne C."/>
            <person name="Gautier V."/>
            <person name="Ament-Velasquez S.L."/>
            <person name="Kruys A."/>
            <person name="Hutchinson M.I."/>
            <person name="Powell A.J."/>
            <person name="Barry K."/>
            <person name="Miller A.N."/>
            <person name="Grigoriev I.V."/>
            <person name="Debuchy R."/>
            <person name="Gladieux P."/>
            <person name="Hiltunen Thoren M."/>
            <person name="Johannesson H."/>
        </authorList>
    </citation>
    <scope>NUCLEOTIDE SEQUENCE</scope>
    <source>
        <strain evidence="5">CBS 232.78</strain>
    </source>
</reference>
<accession>A0AAE0P4G5</accession>
<proteinExistence type="predicted"/>
<reference evidence="5" key="2">
    <citation type="submission" date="2023-06" db="EMBL/GenBank/DDBJ databases">
        <authorList>
            <consortium name="Lawrence Berkeley National Laboratory"/>
            <person name="Haridas S."/>
            <person name="Hensen N."/>
            <person name="Bonometti L."/>
            <person name="Westerberg I."/>
            <person name="Brannstrom I.O."/>
            <person name="Guillou S."/>
            <person name="Cros-Aarteil S."/>
            <person name="Calhoun S."/>
            <person name="Kuo A."/>
            <person name="Mondo S."/>
            <person name="Pangilinan J."/>
            <person name="Riley R."/>
            <person name="LaButti K."/>
            <person name="Andreopoulos B."/>
            <person name="Lipzen A."/>
            <person name="Chen C."/>
            <person name="Yanf M."/>
            <person name="Daum C."/>
            <person name="Ng V."/>
            <person name="Clum A."/>
            <person name="Steindorff A."/>
            <person name="Ohm R."/>
            <person name="Martin F."/>
            <person name="Silar P."/>
            <person name="Natvig D."/>
            <person name="Lalanne C."/>
            <person name="Gautier V."/>
            <person name="Ament-velasquez S.L."/>
            <person name="Kruys A."/>
            <person name="Hutchinson M.I."/>
            <person name="Powell A.J."/>
            <person name="Barry K."/>
            <person name="Miller A.N."/>
            <person name="Grigoriev I.V."/>
            <person name="Debuchy R."/>
            <person name="Gladieux P."/>
            <person name="Thoren M.H."/>
            <person name="Johannesson H."/>
        </authorList>
    </citation>
    <scope>NUCLEOTIDE SEQUENCE</scope>
    <source>
        <strain evidence="5">CBS 232.78</strain>
    </source>
</reference>
<comment type="caution">
    <text evidence="5">The sequence shown here is derived from an EMBL/GenBank/DDBJ whole genome shotgun (WGS) entry which is preliminary data.</text>
</comment>
<dbReference type="Pfam" id="PF14611">
    <property type="entry name" value="KH_SLS1_1"/>
    <property type="match status" value="1"/>
</dbReference>
<feature type="compositionally biased region" description="Basic and acidic residues" evidence="1">
    <location>
        <begin position="113"/>
        <end position="122"/>
    </location>
</feature>
<dbReference type="GO" id="GO:0005743">
    <property type="term" value="C:mitochondrial inner membrane"/>
    <property type="evidence" value="ECO:0007669"/>
    <property type="project" value="InterPro"/>
</dbReference>
<feature type="domain" description="SLS1 C-terminal" evidence="4">
    <location>
        <begin position="465"/>
        <end position="795"/>
    </location>
</feature>
<evidence type="ECO:0000259" key="4">
    <source>
        <dbReference type="Pfam" id="PF20778"/>
    </source>
</evidence>
<feature type="domain" description="SLS1 first KH" evidence="2">
    <location>
        <begin position="296"/>
        <end position="363"/>
    </location>
</feature>
<evidence type="ECO:0000259" key="3">
    <source>
        <dbReference type="Pfam" id="PF20776"/>
    </source>
</evidence>
<dbReference type="Pfam" id="PF20778">
    <property type="entry name" value="SLS1_C"/>
    <property type="match status" value="1"/>
</dbReference>
<dbReference type="Pfam" id="PF20776">
    <property type="entry name" value="SLS1_N"/>
    <property type="match status" value="1"/>
</dbReference>
<dbReference type="Proteomes" id="UP001285441">
    <property type="component" value="Unassembled WGS sequence"/>
</dbReference>
<dbReference type="AlphaFoldDB" id="A0AAE0P4G5"/>
<organism evidence="5 6">
    <name type="scientific">Podospora didyma</name>
    <dbReference type="NCBI Taxonomy" id="330526"/>
    <lineage>
        <taxon>Eukaryota</taxon>
        <taxon>Fungi</taxon>
        <taxon>Dikarya</taxon>
        <taxon>Ascomycota</taxon>
        <taxon>Pezizomycotina</taxon>
        <taxon>Sordariomycetes</taxon>
        <taxon>Sordariomycetidae</taxon>
        <taxon>Sordariales</taxon>
        <taxon>Podosporaceae</taxon>
        <taxon>Podospora</taxon>
    </lineage>
</organism>
<protein>
    <submittedName>
        <fullName evidence="5">Mitochondrial inner-membrane-bound regulator-domain-containing protein</fullName>
    </submittedName>
</protein>
<dbReference type="InterPro" id="IPR032741">
    <property type="entry name" value="Sls1_KH-1"/>
</dbReference>
<dbReference type="InterPro" id="IPR048401">
    <property type="entry name" value="SLS1_C"/>
</dbReference>
<gene>
    <name evidence="5" type="ORF">B0H63DRAFT_11006</name>
</gene>
<feature type="domain" description="SLS1 N-terminal" evidence="3">
    <location>
        <begin position="178"/>
        <end position="286"/>
    </location>
</feature>
<sequence>MLGRKVSGSGGFVCLQCRLQLGVAARTRQPFPPIATNFISTIPSRRRLLSGDANVDLPTTSGASEPDTHSLGHGNNNEDATGAPIPQFRLVKVGPQESNEHELASPPPRRPNRPYESHGRRVFPKHEELDIAIMGRPGAAIIMQSSGQWGRGKPEMKSKESNESRLDLFELVEKESIEPSASDVLVNIHELKPDGLDVLSEQAFNALKDTLVDGFTKAQLASYIHQSQAAKQFKKGEDLSSDPPWVLERYAWVPAAEPVQKGSSPLAPKSPKARLVAKLMQDCWGVYSEESVKQQGHLDLKLRDIEFGLLLTGTNKWLRDITRDFLKDGKQIELIRPRNFMSITAPRQTAELVLREIHKILDMSRTSRFDASLISKDPIDPVILQEAGRITNTSVFHDPSTNQIFVSWIHKTEQKEDLEVLGDVVLRFLLHACGCASRSSHTLQVLPNNHAVGGRYLAEHGCDPKLPWQERLRQWARWAIAVPKSGLQSTSIDIPANILPHPLSMGEHRDVTVEAFEGDHIPSAPQSWSEKLETETRAIFGHVVQAQRTGFSPSTTLARLEPSLPRTFVPVLPPLRNLSLSADLHEKGLWQSTVVIRFVPSPHQAPEILATMPPTLELLLDIDHHEVKNIIFLRAVADTFVGDVLLPAEPVDVRLVQTRFFTMLGPNIGMYAAPVIDFLDRADMRPAEGVLKTPPELNGLALPRRLLGNPSDTSSSPEVVDSVTVDYLFASLEMERIISTAFHGFKVSYRSIEAGQRGGRRSEISLDAVRMGADEHSDSIDQHTVKTAESFMSVVSNLAKCSDPVLKWQTTDEMSRYEDM</sequence>
<keyword evidence="6" id="KW-1185">Reference proteome</keyword>
<evidence type="ECO:0000259" key="2">
    <source>
        <dbReference type="Pfam" id="PF14611"/>
    </source>
</evidence>
<feature type="region of interest" description="Disordered" evidence="1">
    <location>
        <begin position="96"/>
        <end position="122"/>
    </location>
</feature>
<name>A0AAE0P4G5_9PEZI</name>
<dbReference type="InterPro" id="IPR048400">
    <property type="entry name" value="SLS1_N"/>
</dbReference>
<evidence type="ECO:0000256" key="1">
    <source>
        <dbReference type="SAM" id="MobiDB-lite"/>
    </source>
</evidence>
<evidence type="ECO:0000313" key="6">
    <source>
        <dbReference type="Proteomes" id="UP001285441"/>
    </source>
</evidence>
<dbReference type="EMBL" id="JAULSW010000001">
    <property type="protein sequence ID" value="KAK3393124.1"/>
    <property type="molecule type" value="Genomic_DNA"/>
</dbReference>
<evidence type="ECO:0000313" key="5">
    <source>
        <dbReference type="EMBL" id="KAK3393124.1"/>
    </source>
</evidence>
<feature type="region of interest" description="Disordered" evidence="1">
    <location>
        <begin position="52"/>
        <end position="83"/>
    </location>
</feature>